<feature type="transmembrane region" description="Helical" evidence="7">
    <location>
        <begin position="206"/>
        <end position="223"/>
    </location>
</feature>
<dbReference type="AlphaFoldDB" id="A0A6V1N9P3"/>
<feature type="domain" description="VTT" evidence="8">
    <location>
        <begin position="131"/>
        <end position="252"/>
    </location>
</feature>
<feature type="transmembrane region" description="Helical" evidence="7">
    <location>
        <begin position="272"/>
        <end position="290"/>
    </location>
</feature>
<feature type="region of interest" description="Disordered" evidence="6">
    <location>
        <begin position="305"/>
        <end position="328"/>
    </location>
</feature>
<gene>
    <name evidence="9" type="ORF">HAKA00212_LOCUS708</name>
</gene>
<feature type="transmembrane region" description="Helical" evidence="7">
    <location>
        <begin position="68"/>
        <end position="92"/>
    </location>
</feature>
<feature type="transmembrane region" description="Helical" evidence="7">
    <location>
        <begin position="112"/>
        <end position="139"/>
    </location>
</feature>
<comment type="subcellular location">
    <subcellularLocation>
        <location evidence="1">Cell membrane</location>
        <topology evidence="1">Multi-pass membrane protein</topology>
    </subcellularLocation>
</comment>
<evidence type="ECO:0000256" key="5">
    <source>
        <dbReference type="ARBA" id="ARBA00023136"/>
    </source>
</evidence>
<evidence type="ECO:0000259" key="8">
    <source>
        <dbReference type="Pfam" id="PF09335"/>
    </source>
</evidence>
<reference evidence="9" key="1">
    <citation type="submission" date="2021-01" db="EMBL/GenBank/DDBJ databases">
        <authorList>
            <person name="Corre E."/>
            <person name="Pelletier E."/>
            <person name="Niang G."/>
            <person name="Scheremetjew M."/>
            <person name="Finn R."/>
            <person name="Kale V."/>
            <person name="Holt S."/>
            <person name="Cochrane G."/>
            <person name="Meng A."/>
            <person name="Brown T."/>
            <person name="Cohen L."/>
        </authorList>
    </citation>
    <scope>NUCLEOTIDE SEQUENCE</scope>
    <source>
        <strain evidence="9">CCMP3107</strain>
    </source>
</reference>
<evidence type="ECO:0000256" key="6">
    <source>
        <dbReference type="SAM" id="MobiDB-lite"/>
    </source>
</evidence>
<keyword evidence="4 7" id="KW-1133">Transmembrane helix</keyword>
<dbReference type="InterPro" id="IPR015414">
    <property type="entry name" value="TMEM64"/>
</dbReference>
<evidence type="ECO:0000256" key="3">
    <source>
        <dbReference type="ARBA" id="ARBA00022692"/>
    </source>
</evidence>
<dbReference type="EMBL" id="HBIU01002019">
    <property type="protein sequence ID" value="CAE0621091.1"/>
    <property type="molecule type" value="Transcribed_RNA"/>
</dbReference>
<evidence type="ECO:0000256" key="2">
    <source>
        <dbReference type="ARBA" id="ARBA00022475"/>
    </source>
</evidence>
<name>A0A6V1N9P3_HETAK</name>
<feature type="transmembrane region" description="Helical" evidence="7">
    <location>
        <begin position="230"/>
        <end position="252"/>
    </location>
</feature>
<accession>A0A6V1N9P3</accession>
<feature type="transmembrane region" description="Helical" evidence="7">
    <location>
        <begin position="151"/>
        <end position="176"/>
    </location>
</feature>
<evidence type="ECO:0000256" key="1">
    <source>
        <dbReference type="ARBA" id="ARBA00004651"/>
    </source>
</evidence>
<dbReference type="PANTHER" id="PTHR12677">
    <property type="entry name" value="GOLGI APPARATUS MEMBRANE PROTEIN TVP38-RELATED"/>
    <property type="match status" value="1"/>
</dbReference>
<organism evidence="9">
    <name type="scientific">Heterosigma akashiwo</name>
    <name type="common">Chromophytic alga</name>
    <name type="synonym">Heterosigma carterae</name>
    <dbReference type="NCBI Taxonomy" id="2829"/>
    <lineage>
        <taxon>Eukaryota</taxon>
        <taxon>Sar</taxon>
        <taxon>Stramenopiles</taxon>
        <taxon>Ochrophyta</taxon>
        <taxon>Raphidophyceae</taxon>
        <taxon>Chattonellales</taxon>
        <taxon>Chattonellaceae</taxon>
        <taxon>Heterosigma</taxon>
    </lineage>
</organism>
<keyword evidence="3 7" id="KW-0812">Transmembrane</keyword>
<evidence type="ECO:0000256" key="7">
    <source>
        <dbReference type="SAM" id="Phobius"/>
    </source>
</evidence>
<keyword evidence="2" id="KW-1003">Cell membrane</keyword>
<dbReference type="Pfam" id="PF09335">
    <property type="entry name" value="VTT_dom"/>
    <property type="match status" value="1"/>
</dbReference>
<protein>
    <recommendedName>
        <fullName evidence="8">VTT domain-containing protein</fullName>
    </recommendedName>
</protein>
<dbReference type="InterPro" id="IPR032816">
    <property type="entry name" value="VTT_dom"/>
</dbReference>
<proteinExistence type="predicted"/>
<sequence>MQAGRGSAKKGTAQKKHGGGLVPAVVDADINKLLNSQLLDDGVGPRPRPCCCGNIFPWCDCNMNPFQILFLVFLTLLFSATCIDFVTTQYILTGTEDLTGWLEDQPLAVALLVFAGACAAFSVACVTLTAMALAGGYLFTVLTGSTAMGVIYGTVATTLGGTLGAAVTFVIARYMLYDCGQEWLAGHRWLQGMDAVLASNGLRMNFLLRLTPLVPFAACNYLLPATSTSFADYLAGCVGMAPWFFACAYFGSMVDGVAELATQYSTWSTGEIVVYALGTVVLVATVVLMVRWTKRVIEEEVERASSGGGSSAAGSVADLESLAGGGRR</sequence>
<keyword evidence="5 7" id="KW-0472">Membrane</keyword>
<dbReference type="PANTHER" id="PTHR12677:SF59">
    <property type="entry name" value="GOLGI APPARATUS MEMBRANE PROTEIN TVP38-RELATED"/>
    <property type="match status" value="1"/>
</dbReference>
<dbReference type="GO" id="GO:0005886">
    <property type="term" value="C:plasma membrane"/>
    <property type="evidence" value="ECO:0007669"/>
    <property type="project" value="UniProtKB-SubCell"/>
</dbReference>
<evidence type="ECO:0000313" key="9">
    <source>
        <dbReference type="EMBL" id="CAE0621091.1"/>
    </source>
</evidence>
<evidence type="ECO:0000256" key="4">
    <source>
        <dbReference type="ARBA" id="ARBA00022989"/>
    </source>
</evidence>